<dbReference type="InterPro" id="IPR000014">
    <property type="entry name" value="PAS"/>
</dbReference>
<feature type="domain" description="GGDEF" evidence="3">
    <location>
        <begin position="336"/>
        <end position="481"/>
    </location>
</feature>
<dbReference type="Proteomes" id="UP000001235">
    <property type="component" value="Chromosome"/>
</dbReference>
<dbReference type="RefSeq" id="WP_013292742.1">
    <property type="nucleotide sequence ID" value="NC_014394.1"/>
</dbReference>
<accession>D9SDP4</accession>
<dbReference type="CDD" id="cd00130">
    <property type="entry name" value="PAS"/>
    <property type="match status" value="1"/>
</dbReference>
<dbReference type="Pfam" id="PF13185">
    <property type="entry name" value="GAF_2"/>
    <property type="match status" value="1"/>
</dbReference>
<dbReference type="InterPro" id="IPR029787">
    <property type="entry name" value="Nucleotide_cyclase"/>
</dbReference>
<dbReference type="PROSITE" id="PS50887">
    <property type="entry name" value="GGDEF"/>
    <property type="match status" value="1"/>
</dbReference>
<evidence type="ECO:0000259" key="1">
    <source>
        <dbReference type="PROSITE" id="PS50112"/>
    </source>
</evidence>
<dbReference type="eggNOG" id="COG2199">
    <property type="taxonomic scope" value="Bacteria"/>
</dbReference>
<dbReference type="InterPro" id="IPR013656">
    <property type="entry name" value="PAS_4"/>
</dbReference>
<dbReference type="HOGENOM" id="CLU_000445_11_24_4"/>
<dbReference type="PROSITE" id="PS50113">
    <property type="entry name" value="PAC"/>
    <property type="match status" value="1"/>
</dbReference>
<feature type="domain" description="PAC" evidence="2">
    <location>
        <begin position="86"/>
        <end position="138"/>
    </location>
</feature>
<dbReference type="SMART" id="SM00267">
    <property type="entry name" value="GGDEF"/>
    <property type="match status" value="1"/>
</dbReference>
<dbReference type="SMART" id="SM00091">
    <property type="entry name" value="PAS"/>
    <property type="match status" value="1"/>
</dbReference>
<evidence type="ECO:0000259" key="2">
    <source>
        <dbReference type="PROSITE" id="PS50113"/>
    </source>
</evidence>
<sequence>MNKLISTLSQVDDDRLRTILQAIPDLIWLKDMNGVYLTCNHRFEQFFGALEKDIIGHTDYDFVSKELADSFRENDRIAMMKGGPSKNEEWVTFADDGHQELLEATKTPLLDKEGQLIGVLGISRDITQRKKSEMFEKFRSSTLELLTGDTPLTVILEFIVQGVEQLNSAMNCSILLLDEEGKHLGHGIAPSLPAFYNAAIDGVAIGMGVGSCGTAAYTGERVIVEDIATHPYWAPYKTLAAKAGLGACWSEPIRSSFNQVLGTFAIYHKDKNYPSEADIYVIEQSAHLASIAIERKLLEEKVRQLAFYDTLTNLPNRRLLKERLNQAMSVSKRTHCYCALMFIDLDNFKPINDMHGHGIGDLLLIDAAKRLKSCVREMDTVARFGGDEFVVLLSELDVDQAISTSQAQRVAQKIRAALSVPYVLPTDILPAATIEHRCTASIGVTVFLNQGINQDDILKQADAAMYEAKEAGGNSIRFHDNLKN</sequence>
<dbReference type="FunFam" id="3.30.70.270:FF:000001">
    <property type="entry name" value="Diguanylate cyclase domain protein"/>
    <property type="match status" value="1"/>
</dbReference>
<dbReference type="Gene3D" id="3.30.70.270">
    <property type="match status" value="1"/>
</dbReference>
<dbReference type="SUPFAM" id="SSF55781">
    <property type="entry name" value="GAF domain-like"/>
    <property type="match status" value="1"/>
</dbReference>
<dbReference type="NCBIfam" id="TIGR00254">
    <property type="entry name" value="GGDEF"/>
    <property type="match status" value="1"/>
</dbReference>
<dbReference type="InterPro" id="IPR043128">
    <property type="entry name" value="Rev_trsase/Diguanyl_cyclase"/>
</dbReference>
<evidence type="ECO:0000313" key="4">
    <source>
        <dbReference type="EMBL" id="ADL54801.1"/>
    </source>
</evidence>
<dbReference type="InterPro" id="IPR000160">
    <property type="entry name" value="GGDEF_dom"/>
</dbReference>
<dbReference type="PANTHER" id="PTHR46663:SF3">
    <property type="entry name" value="SLL0267 PROTEIN"/>
    <property type="match status" value="1"/>
</dbReference>
<dbReference type="AlphaFoldDB" id="D9SDP4"/>
<dbReference type="SUPFAM" id="SSF55073">
    <property type="entry name" value="Nucleotide cyclase"/>
    <property type="match status" value="1"/>
</dbReference>
<dbReference type="Gene3D" id="3.30.450.20">
    <property type="entry name" value="PAS domain"/>
    <property type="match status" value="1"/>
</dbReference>
<dbReference type="Pfam" id="PF08448">
    <property type="entry name" value="PAS_4"/>
    <property type="match status" value="1"/>
</dbReference>
<evidence type="ECO:0000313" key="5">
    <source>
        <dbReference type="Proteomes" id="UP000001235"/>
    </source>
</evidence>
<dbReference type="PANTHER" id="PTHR46663">
    <property type="entry name" value="DIGUANYLATE CYCLASE DGCT-RELATED"/>
    <property type="match status" value="1"/>
</dbReference>
<dbReference type="InterPro" id="IPR035965">
    <property type="entry name" value="PAS-like_dom_sf"/>
</dbReference>
<feature type="domain" description="PAS" evidence="1">
    <location>
        <begin position="12"/>
        <end position="82"/>
    </location>
</feature>
<dbReference type="GO" id="GO:0003824">
    <property type="term" value="F:catalytic activity"/>
    <property type="evidence" value="ECO:0007669"/>
    <property type="project" value="UniProtKB-ARBA"/>
</dbReference>
<dbReference type="InterPro" id="IPR000700">
    <property type="entry name" value="PAS-assoc_C"/>
</dbReference>
<dbReference type="PROSITE" id="PS50112">
    <property type="entry name" value="PAS"/>
    <property type="match status" value="1"/>
</dbReference>
<proteinExistence type="predicted"/>
<gene>
    <name evidence="4" type="ordered locus">Galf_0765</name>
</gene>
<dbReference type="Pfam" id="PF00990">
    <property type="entry name" value="GGDEF"/>
    <property type="match status" value="1"/>
</dbReference>
<dbReference type="SUPFAM" id="SSF55785">
    <property type="entry name" value="PYP-like sensor domain (PAS domain)"/>
    <property type="match status" value="1"/>
</dbReference>
<dbReference type="NCBIfam" id="TIGR00229">
    <property type="entry name" value="sensory_box"/>
    <property type="match status" value="1"/>
</dbReference>
<dbReference type="CDD" id="cd01949">
    <property type="entry name" value="GGDEF"/>
    <property type="match status" value="1"/>
</dbReference>
<reference evidence="4 5" key="1">
    <citation type="submission" date="2010-08" db="EMBL/GenBank/DDBJ databases">
        <title>Complete sequence of Gallionella capsiferriformans ES-2.</title>
        <authorList>
            <consortium name="US DOE Joint Genome Institute"/>
            <person name="Lucas S."/>
            <person name="Copeland A."/>
            <person name="Lapidus A."/>
            <person name="Cheng J.-F."/>
            <person name="Bruce D."/>
            <person name="Goodwin L."/>
            <person name="Pitluck S."/>
            <person name="Chertkov O."/>
            <person name="Davenport K.W."/>
            <person name="Detter J.C."/>
            <person name="Han C."/>
            <person name="Tapia R."/>
            <person name="Land M."/>
            <person name="Hauser L."/>
            <person name="Chang Y.-J."/>
            <person name="Jeffries C."/>
            <person name="Kyrpides N."/>
            <person name="Ivanova N."/>
            <person name="Mikhailova N."/>
            <person name="Shelobolina E.S."/>
            <person name="Picardal F."/>
            <person name="Roden E."/>
            <person name="Emerson D."/>
            <person name="Woyke T."/>
        </authorList>
    </citation>
    <scope>NUCLEOTIDE SEQUENCE [LARGE SCALE GENOMIC DNA]</scope>
    <source>
        <strain evidence="4 5">ES-2</strain>
    </source>
</reference>
<dbReference type="OrthoDB" id="9813903at2"/>
<dbReference type="EMBL" id="CP002159">
    <property type="protein sequence ID" value="ADL54801.1"/>
    <property type="molecule type" value="Genomic_DNA"/>
</dbReference>
<dbReference type="eggNOG" id="COG2203">
    <property type="taxonomic scope" value="Bacteria"/>
</dbReference>
<name>D9SDP4_GALCS</name>
<dbReference type="SMART" id="SM00065">
    <property type="entry name" value="GAF"/>
    <property type="match status" value="1"/>
</dbReference>
<organism evidence="4 5">
    <name type="scientific">Gallionella capsiferriformans (strain ES-2)</name>
    <name type="common">Gallionella ferruginea capsiferriformans (strain ES-2)</name>
    <dbReference type="NCBI Taxonomy" id="395494"/>
    <lineage>
        <taxon>Bacteria</taxon>
        <taxon>Pseudomonadati</taxon>
        <taxon>Pseudomonadota</taxon>
        <taxon>Betaproteobacteria</taxon>
        <taxon>Nitrosomonadales</taxon>
        <taxon>Gallionellaceae</taxon>
        <taxon>Gallionella</taxon>
    </lineage>
</organism>
<dbReference type="InterPro" id="IPR052163">
    <property type="entry name" value="DGC-Regulatory_Protein"/>
</dbReference>
<dbReference type="InterPro" id="IPR003018">
    <property type="entry name" value="GAF"/>
</dbReference>
<protein>
    <submittedName>
        <fullName evidence="4">Diguanylate cyclase with PAS/PAC and GAF sensors</fullName>
    </submittedName>
</protein>
<dbReference type="KEGG" id="gca:Galf_0765"/>
<dbReference type="Gene3D" id="3.30.450.40">
    <property type="match status" value="1"/>
</dbReference>
<dbReference type="InterPro" id="IPR029016">
    <property type="entry name" value="GAF-like_dom_sf"/>
</dbReference>
<dbReference type="STRING" id="395494.Galf_0765"/>
<evidence type="ECO:0000259" key="3">
    <source>
        <dbReference type="PROSITE" id="PS50887"/>
    </source>
</evidence>
<keyword evidence="5" id="KW-1185">Reference proteome</keyword>